<proteinExistence type="predicted"/>
<dbReference type="RefSeq" id="WP_354366638.1">
    <property type="nucleotide sequence ID" value="NZ_JBEPMA010000001.1"/>
</dbReference>
<dbReference type="EMBL" id="JBEPMA010000001">
    <property type="protein sequence ID" value="MET3616634.1"/>
    <property type="molecule type" value="Genomic_DNA"/>
</dbReference>
<protein>
    <submittedName>
        <fullName evidence="1">Uncharacterized protein</fullName>
    </submittedName>
</protein>
<reference evidence="1 2" key="1">
    <citation type="submission" date="2024-06" db="EMBL/GenBank/DDBJ databases">
        <title>Genomic Encyclopedia of Type Strains, Phase IV (KMG-IV): sequencing the most valuable type-strain genomes for metagenomic binning, comparative biology and taxonomic classification.</title>
        <authorList>
            <person name="Goeker M."/>
        </authorList>
    </citation>
    <scope>NUCLEOTIDE SEQUENCE [LARGE SCALE GENOMIC DNA]</scope>
    <source>
        <strain evidence="1 2">DSM 21460</strain>
    </source>
</reference>
<evidence type="ECO:0000313" key="2">
    <source>
        <dbReference type="Proteomes" id="UP001549162"/>
    </source>
</evidence>
<dbReference type="Proteomes" id="UP001549162">
    <property type="component" value="Unassembled WGS sequence"/>
</dbReference>
<gene>
    <name evidence="1" type="ORF">ABID14_000254</name>
</gene>
<accession>A0ABV2J788</accession>
<sequence>MSYSNKIQNEILQKCYNNYLKTGIPSGEFVFGFDNEIRQNWFDTLDEMYAHSFIKPGYKALGMSKLILTESGLSLAKKYFE</sequence>
<name>A0ABV2J788_9FIRM</name>
<keyword evidence="2" id="KW-1185">Reference proteome</keyword>
<evidence type="ECO:0000313" key="1">
    <source>
        <dbReference type="EMBL" id="MET3616634.1"/>
    </source>
</evidence>
<organism evidence="1 2">
    <name type="scientific">Peptoniphilus olsenii</name>
    <dbReference type="NCBI Taxonomy" id="411570"/>
    <lineage>
        <taxon>Bacteria</taxon>
        <taxon>Bacillati</taxon>
        <taxon>Bacillota</taxon>
        <taxon>Tissierellia</taxon>
        <taxon>Tissierellales</taxon>
        <taxon>Peptoniphilaceae</taxon>
        <taxon>Peptoniphilus</taxon>
    </lineage>
</organism>
<comment type="caution">
    <text evidence="1">The sequence shown here is derived from an EMBL/GenBank/DDBJ whole genome shotgun (WGS) entry which is preliminary data.</text>
</comment>